<dbReference type="SUPFAM" id="SSF51735">
    <property type="entry name" value="NAD(P)-binding Rossmann-fold domains"/>
    <property type="match status" value="1"/>
</dbReference>
<gene>
    <name evidence="2" type="ORF">LGLO00237_LOCUS33082</name>
</gene>
<dbReference type="SMART" id="SM00829">
    <property type="entry name" value="PKS_ER"/>
    <property type="match status" value="1"/>
</dbReference>
<dbReference type="InterPro" id="IPR020843">
    <property type="entry name" value="ER"/>
</dbReference>
<dbReference type="CDD" id="cd05289">
    <property type="entry name" value="MDR_like_2"/>
    <property type="match status" value="1"/>
</dbReference>
<dbReference type="Gene3D" id="3.90.180.10">
    <property type="entry name" value="Medium-chain alcohol dehydrogenases, catalytic domain"/>
    <property type="match status" value="1"/>
</dbReference>
<dbReference type="InterPro" id="IPR013149">
    <property type="entry name" value="ADH-like_C"/>
</dbReference>
<reference evidence="2" key="1">
    <citation type="submission" date="2021-01" db="EMBL/GenBank/DDBJ databases">
        <authorList>
            <person name="Corre E."/>
            <person name="Pelletier E."/>
            <person name="Niang G."/>
            <person name="Scheremetjew M."/>
            <person name="Finn R."/>
            <person name="Kale V."/>
            <person name="Holt S."/>
            <person name="Cochrane G."/>
            <person name="Meng A."/>
            <person name="Brown T."/>
            <person name="Cohen L."/>
        </authorList>
    </citation>
    <scope>NUCLEOTIDE SEQUENCE</scope>
    <source>
        <strain evidence="2">CCCM811</strain>
    </source>
</reference>
<dbReference type="EMBL" id="HBIV01047562">
    <property type="protein sequence ID" value="CAE0681295.1"/>
    <property type="molecule type" value="Transcribed_RNA"/>
</dbReference>
<dbReference type="InterPro" id="IPR013154">
    <property type="entry name" value="ADH-like_N"/>
</dbReference>
<dbReference type="PANTHER" id="PTHR43482:SF1">
    <property type="entry name" value="PROTEIN AST1-RELATED"/>
    <property type="match status" value="1"/>
</dbReference>
<dbReference type="Pfam" id="PF08240">
    <property type="entry name" value="ADH_N"/>
    <property type="match status" value="1"/>
</dbReference>
<evidence type="ECO:0000313" key="2">
    <source>
        <dbReference type="EMBL" id="CAE0681295.1"/>
    </source>
</evidence>
<proteinExistence type="predicted"/>
<dbReference type="InterPro" id="IPR036291">
    <property type="entry name" value="NAD(P)-bd_dom_sf"/>
</dbReference>
<dbReference type="Pfam" id="PF00107">
    <property type="entry name" value="ADH_zinc_N"/>
    <property type="match status" value="1"/>
</dbReference>
<sequence length="342" mass="36899">MGTKKESMKALVLKEYKAWEEQDMTPSVVEIPKPKAGEVLIQAKAASINPVDYIVISGVVDAWAKPSPLTPGYDVSGVVVDVGSDVTDFKVGDEVFAVNWALDEGQQSGQHDDNAKDTKTKGPVAGTFAEYCVIPAKKVSKKNPAVSFEEAAAIALVGTTALQSLKHLDLGKGKTVLVLGGSGSVGNIAVQLAKVMGAEVITTASSRTEAYVKAAGADKIINYRKEKWEEVLKDVDAVMDAIGEEKAFERSKKIVKEGGSYLSIKTFDTGLDPTAHAPQFKYACWYCLKNNVKDQDYLMELLATKKLKVNVEKKVPFTKEGLTELFKVQSAGKSMGKNVIVF</sequence>
<dbReference type="Gene3D" id="3.40.50.720">
    <property type="entry name" value="NAD(P)-binding Rossmann-like Domain"/>
    <property type="match status" value="1"/>
</dbReference>
<dbReference type="SUPFAM" id="SSF50129">
    <property type="entry name" value="GroES-like"/>
    <property type="match status" value="1"/>
</dbReference>
<organism evidence="2">
    <name type="scientific">Lotharella globosa</name>
    <dbReference type="NCBI Taxonomy" id="91324"/>
    <lineage>
        <taxon>Eukaryota</taxon>
        <taxon>Sar</taxon>
        <taxon>Rhizaria</taxon>
        <taxon>Cercozoa</taxon>
        <taxon>Chlorarachniophyceae</taxon>
        <taxon>Lotharella</taxon>
    </lineage>
</organism>
<dbReference type="AlphaFoldDB" id="A0A7S4DZS6"/>
<dbReference type="PANTHER" id="PTHR43482">
    <property type="entry name" value="PROTEIN AST1-RELATED"/>
    <property type="match status" value="1"/>
</dbReference>
<dbReference type="InterPro" id="IPR052585">
    <property type="entry name" value="Lipid_raft_assoc_Zn_ADH"/>
</dbReference>
<name>A0A7S4DZS6_9EUKA</name>
<protein>
    <recommendedName>
        <fullName evidence="1">Enoyl reductase (ER) domain-containing protein</fullName>
    </recommendedName>
</protein>
<dbReference type="InterPro" id="IPR011032">
    <property type="entry name" value="GroES-like_sf"/>
</dbReference>
<feature type="domain" description="Enoyl reductase (ER)" evidence="1">
    <location>
        <begin position="21"/>
        <end position="340"/>
    </location>
</feature>
<evidence type="ECO:0000259" key="1">
    <source>
        <dbReference type="SMART" id="SM00829"/>
    </source>
</evidence>
<accession>A0A7S4DZS6</accession>
<dbReference type="GO" id="GO:0016491">
    <property type="term" value="F:oxidoreductase activity"/>
    <property type="evidence" value="ECO:0007669"/>
    <property type="project" value="InterPro"/>
</dbReference>